<evidence type="ECO:0000313" key="1">
    <source>
        <dbReference type="EMBL" id="PJJ66688.1"/>
    </source>
</evidence>
<reference evidence="1 2" key="1">
    <citation type="submission" date="2017-11" db="EMBL/GenBank/DDBJ databases">
        <title>Genomic Encyclopedia of Archaeal and Bacterial Type Strains, Phase II (KMG-II): From Individual Species to Whole Genera.</title>
        <authorList>
            <person name="Goeker M."/>
        </authorList>
    </citation>
    <scope>NUCLEOTIDE SEQUENCE [LARGE SCALE GENOMIC DNA]</scope>
    <source>
        <strain evidence="1 2">DSM 27617</strain>
    </source>
</reference>
<evidence type="ECO:0000313" key="2">
    <source>
        <dbReference type="Proteomes" id="UP000228740"/>
    </source>
</evidence>
<protein>
    <submittedName>
        <fullName evidence="1">Uncharacterized protein</fullName>
    </submittedName>
</protein>
<dbReference type="AlphaFoldDB" id="A0A2M9C770"/>
<gene>
    <name evidence="1" type="ORF">CLV73_0678</name>
</gene>
<dbReference type="Proteomes" id="UP000228740">
    <property type="component" value="Unassembled WGS sequence"/>
</dbReference>
<comment type="caution">
    <text evidence="1">The sequence shown here is derived from an EMBL/GenBank/DDBJ whole genome shotgun (WGS) entry which is preliminary data.</text>
</comment>
<accession>A0A2M9C770</accession>
<keyword evidence="2" id="KW-1185">Reference proteome</keyword>
<sequence>MKKILVVVKIYIFFTQIHRFISKKIYTFVKTPLIKIYKTKITIIQNKPCSC</sequence>
<proteinExistence type="predicted"/>
<organism evidence="1 2">
    <name type="scientific">Chryseobacterium geocarposphaerae</name>
    <dbReference type="NCBI Taxonomy" id="1416776"/>
    <lineage>
        <taxon>Bacteria</taxon>
        <taxon>Pseudomonadati</taxon>
        <taxon>Bacteroidota</taxon>
        <taxon>Flavobacteriia</taxon>
        <taxon>Flavobacteriales</taxon>
        <taxon>Weeksellaceae</taxon>
        <taxon>Chryseobacterium group</taxon>
        <taxon>Chryseobacterium</taxon>
    </lineage>
</organism>
<dbReference type="EMBL" id="PGFD01000001">
    <property type="protein sequence ID" value="PJJ66688.1"/>
    <property type="molecule type" value="Genomic_DNA"/>
</dbReference>
<name>A0A2M9C770_9FLAO</name>